<organism evidence="1 2">
    <name type="scientific">Pseudomonas asplenii</name>
    <dbReference type="NCBI Taxonomy" id="53407"/>
    <lineage>
        <taxon>Bacteria</taxon>
        <taxon>Pseudomonadati</taxon>
        <taxon>Pseudomonadota</taxon>
        <taxon>Gammaproteobacteria</taxon>
        <taxon>Pseudomonadales</taxon>
        <taxon>Pseudomonadaceae</taxon>
        <taxon>Pseudomonas</taxon>
    </lineage>
</organism>
<protein>
    <recommendedName>
        <fullName evidence="3">DUF3077 domain-containing protein</fullName>
    </recommendedName>
</protein>
<proteinExistence type="predicted"/>
<keyword evidence="2" id="KW-1185">Reference proteome</keyword>
<evidence type="ECO:0008006" key="3">
    <source>
        <dbReference type="Google" id="ProtNLM"/>
    </source>
</evidence>
<gene>
    <name evidence="1" type="ORF">PF66_03532</name>
</gene>
<reference evidence="1 2" key="1">
    <citation type="journal article" date="2015" name="PLoS ONE">
        <title>Rice-Infecting Pseudomonas Genomes Are Highly Accessorized and Harbor Multiple Putative Virulence Mechanisms to Cause Sheath Brown Rot.</title>
        <authorList>
            <person name="Quibod I.L."/>
            <person name="Grande G."/>
            <person name="Oreiro E.G."/>
            <person name="Borja F.N."/>
            <person name="Dossa G.S."/>
            <person name="Mauleon R."/>
            <person name="Cruz C.V."/>
            <person name="Oliva R."/>
        </authorList>
    </citation>
    <scope>NUCLEOTIDE SEQUENCE [LARGE SCALE GENOMIC DNA]</scope>
    <source>
        <strain evidence="1 2">IRRI 6609</strain>
    </source>
</reference>
<dbReference type="InterPro" id="IPR021427">
    <property type="entry name" value="DUF3077"/>
</dbReference>
<dbReference type="PATRIC" id="fig|50340.43.peg.831"/>
<dbReference type="AlphaFoldDB" id="A0A0M9GFJ1"/>
<evidence type="ECO:0000313" key="2">
    <source>
        <dbReference type="Proteomes" id="UP000037931"/>
    </source>
</evidence>
<accession>A0A0M9GFJ1</accession>
<dbReference type="Pfam" id="PF11275">
    <property type="entry name" value="DUF3077"/>
    <property type="match status" value="1"/>
</dbReference>
<name>A0A0M9GFJ1_9PSED</name>
<dbReference type="Proteomes" id="UP000037931">
    <property type="component" value="Unassembled WGS sequence"/>
</dbReference>
<evidence type="ECO:0000313" key="1">
    <source>
        <dbReference type="EMBL" id="KPA89680.1"/>
    </source>
</evidence>
<comment type="caution">
    <text evidence="1">The sequence shown here is derived from an EMBL/GenBank/DDBJ whole genome shotgun (WGS) entry which is preliminary data.</text>
</comment>
<dbReference type="EMBL" id="JSYZ01000014">
    <property type="protein sequence ID" value="KPA89680.1"/>
    <property type="molecule type" value="Genomic_DNA"/>
</dbReference>
<sequence>MKNPTSHKVLFGRYSDTDATLFSVNTGTPLINLLENASIALDGSCALNEELACGDSAHRRSLQWAALQLDEMAKALIDAAVLGILAEQSGRVERTQ</sequence>